<evidence type="ECO:0000313" key="3">
    <source>
        <dbReference type="EMBL" id="GJT06510.1"/>
    </source>
</evidence>
<accession>A0ABQ5AVF6</accession>
<evidence type="ECO:0000259" key="2">
    <source>
        <dbReference type="PROSITE" id="PS50994"/>
    </source>
</evidence>
<dbReference type="SUPFAM" id="SSF53098">
    <property type="entry name" value="Ribonuclease H-like"/>
    <property type="match status" value="1"/>
</dbReference>
<dbReference type="EMBL" id="BQNB010012675">
    <property type="protein sequence ID" value="GJT06510.1"/>
    <property type="molecule type" value="Genomic_DNA"/>
</dbReference>
<name>A0ABQ5AVF6_9ASTR</name>
<keyword evidence="4" id="KW-1185">Reference proteome</keyword>
<dbReference type="PROSITE" id="PS50994">
    <property type="entry name" value="INTEGRASE"/>
    <property type="match status" value="1"/>
</dbReference>
<dbReference type="InterPro" id="IPR001584">
    <property type="entry name" value="Integrase_cat-core"/>
</dbReference>
<dbReference type="InterPro" id="IPR012337">
    <property type="entry name" value="RNaseH-like_sf"/>
</dbReference>
<dbReference type="InterPro" id="IPR036397">
    <property type="entry name" value="RNaseH_sf"/>
</dbReference>
<comment type="caution">
    <text evidence="3">The sequence shown here is derived from an EMBL/GenBank/DDBJ whole genome shotgun (WGS) entry which is preliminary data.</text>
</comment>
<dbReference type="Gene3D" id="3.30.420.10">
    <property type="entry name" value="Ribonuclease H-like superfamily/Ribonuclease H"/>
    <property type="match status" value="1"/>
</dbReference>
<sequence>MLQHGILHESSCVYRPAQNGVAECKNRHMLEVARTLLFQMIVPKPFWADAVSTACFLINHMPSAVLSGNYPYSVLFTTKPLFPIDHKIFGNITFHEDLLYFRVTTYRHQEENDDLLVYVSPTPFETTKQSVELDSPSIKVYVRRPRITSDLVRKSSSQLKDAPIDAPNDAPIIAPNDAPNDAPNRYNLIPVVFSRRASIELYNIRRRKHPVGTHETWSYFGLTLEEASHAMGASERTLRRIIREDGYVAWPVDMVNVLVCAQFFIGGVYSRKRVFLVNRLLNWNQARHKRFNRNSLCSKQVQVLPKNSGVHCQRIIEREYDLTLKMELLQMVIKLY</sequence>
<reference evidence="3" key="2">
    <citation type="submission" date="2022-01" db="EMBL/GenBank/DDBJ databases">
        <authorList>
            <person name="Yamashiro T."/>
            <person name="Shiraishi A."/>
            <person name="Satake H."/>
            <person name="Nakayama K."/>
        </authorList>
    </citation>
    <scope>NUCLEOTIDE SEQUENCE</scope>
</reference>
<keyword evidence="1" id="KW-0472">Membrane</keyword>
<evidence type="ECO:0000313" key="4">
    <source>
        <dbReference type="Proteomes" id="UP001151760"/>
    </source>
</evidence>
<keyword evidence="1" id="KW-1133">Transmembrane helix</keyword>
<proteinExistence type="predicted"/>
<dbReference type="PANTHER" id="PTHR42648:SF28">
    <property type="entry name" value="TRANSPOSON-ENCODED PROTEIN WITH RIBONUCLEASE H-LIKE AND RETROVIRUS ZINC FINGER-LIKE DOMAINS"/>
    <property type="match status" value="1"/>
</dbReference>
<feature type="domain" description="Integrase catalytic" evidence="2">
    <location>
        <begin position="1"/>
        <end position="79"/>
    </location>
</feature>
<keyword evidence="1" id="KW-0812">Transmembrane</keyword>
<gene>
    <name evidence="3" type="ORF">Tco_0840972</name>
</gene>
<evidence type="ECO:0000256" key="1">
    <source>
        <dbReference type="SAM" id="Phobius"/>
    </source>
</evidence>
<dbReference type="Proteomes" id="UP001151760">
    <property type="component" value="Unassembled WGS sequence"/>
</dbReference>
<feature type="transmembrane region" description="Helical" evidence="1">
    <location>
        <begin position="247"/>
        <end position="269"/>
    </location>
</feature>
<dbReference type="InterPro" id="IPR039537">
    <property type="entry name" value="Retrotran_Ty1/copia-like"/>
</dbReference>
<reference evidence="3" key="1">
    <citation type="journal article" date="2022" name="Int. J. Mol. Sci.">
        <title>Draft Genome of Tanacetum Coccineum: Genomic Comparison of Closely Related Tanacetum-Family Plants.</title>
        <authorList>
            <person name="Yamashiro T."/>
            <person name="Shiraishi A."/>
            <person name="Nakayama K."/>
            <person name="Satake H."/>
        </authorList>
    </citation>
    <scope>NUCLEOTIDE SEQUENCE</scope>
</reference>
<protein>
    <submittedName>
        <fullName evidence="3">Polyprotein</fullName>
    </submittedName>
</protein>
<organism evidence="3 4">
    <name type="scientific">Tanacetum coccineum</name>
    <dbReference type="NCBI Taxonomy" id="301880"/>
    <lineage>
        <taxon>Eukaryota</taxon>
        <taxon>Viridiplantae</taxon>
        <taxon>Streptophyta</taxon>
        <taxon>Embryophyta</taxon>
        <taxon>Tracheophyta</taxon>
        <taxon>Spermatophyta</taxon>
        <taxon>Magnoliopsida</taxon>
        <taxon>eudicotyledons</taxon>
        <taxon>Gunneridae</taxon>
        <taxon>Pentapetalae</taxon>
        <taxon>asterids</taxon>
        <taxon>campanulids</taxon>
        <taxon>Asterales</taxon>
        <taxon>Asteraceae</taxon>
        <taxon>Asteroideae</taxon>
        <taxon>Anthemideae</taxon>
        <taxon>Anthemidinae</taxon>
        <taxon>Tanacetum</taxon>
    </lineage>
</organism>
<dbReference type="PANTHER" id="PTHR42648">
    <property type="entry name" value="TRANSPOSASE, PUTATIVE-RELATED"/>
    <property type="match status" value="1"/>
</dbReference>